<name>A0A0K2QQS3_9CAUD</name>
<keyword evidence="2" id="KW-1185">Reference proteome</keyword>
<reference evidence="1 2" key="1">
    <citation type="submission" date="2015-07" db="EMBL/GenBank/DDBJ databases">
        <title>Two Asian jumbo phage RSL2 and RSF1 infecting the phytopathogen Ralstonia solanacearum share common features related to the phi-KZ-like phages.</title>
        <authorList>
            <person name="Kawasaki T."/>
            <person name="Fujie M."/>
            <person name="Chatchawankanphanich O."/>
            <person name="Ogata H."/>
            <person name="Yamada T."/>
        </authorList>
    </citation>
    <scope>NUCLEOTIDE SEQUENCE [LARGE SCALE GENOMIC DNA]</scope>
    <source>
        <strain evidence="1 2">RSF1</strain>
    </source>
</reference>
<dbReference type="GeneID" id="26634601"/>
<dbReference type="RefSeq" id="YP_009207944.2">
    <property type="nucleotide sequence ID" value="NC_028899.1"/>
</dbReference>
<dbReference type="EMBL" id="AP014927">
    <property type="protein sequence ID" value="BAS04932.2"/>
    <property type="molecule type" value="Genomic_DNA"/>
</dbReference>
<protein>
    <submittedName>
        <fullName evidence="1">Uncharacterized protein</fullName>
    </submittedName>
</protein>
<evidence type="ECO:0000313" key="2">
    <source>
        <dbReference type="Proteomes" id="UP000202583"/>
    </source>
</evidence>
<dbReference type="Proteomes" id="UP000202583">
    <property type="component" value="Segment"/>
</dbReference>
<dbReference type="KEGG" id="vg:26634601"/>
<proteinExistence type="predicted"/>
<accession>A0A0K2QQS3</accession>
<organism evidence="1 2">
    <name type="scientific">Ralstonia phage RSF1</name>
    <dbReference type="NCBI Taxonomy" id="1689679"/>
    <lineage>
        <taxon>Viruses</taxon>
        <taxon>Duplodnaviria</taxon>
        <taxon>Heunggongvirae</taxon>
        <taxon>Uroviricota</taxon>
        <taxon>Caudoviricetes</taxon>
        <taxon>Chimalliviridae</taxon>
        <taxon>Chiangmaivirus</taxon>
        <taxon>Chiangmaivirus RSF1</taxon>
    </lineage>
</organism>
<dbReference type="OrthoDB" id="30616at10239"/>
<evidence type="ECO:0000313" key="1">
    <source>
        <dbReference type="EMBL" id="BAS04932.2"/>
    </source>
</evidence>
<sequence>MKSLVKNQSNLEIVAQHATILKMQADMASACLQQGLKLTTTVGREEGAGLPYLQYAIAFNSNEPVVFHGQARQPDEPHYLAMFDLIKGKMVSEVFPPTIRSVQKEPEEGSNTPVVEPISYWKRHLVVEHDITTRDPDPKASQTDGLHKVGKQAVWVGYDSKSQELVRVTEGTANSEPENVDRVQYMEMGPRGVVVIVIYKDTKTLVEGQQGTFAESLKTAITGFQASKQSNGTLDQTASTLGGASLSSGPDASLSSATAHSSAAAAPVASLSTIDLSGMAVRKPALKEALNRLTKAKPPAIIDLPVTIKLVDLTRTMCVTDMEKMLRVAKEVGVKRAVAGTKLNQDQAKAIAAKFGFRVRLLTEDGGMIATKTPAAKKVPVKKPATKRTKA</sequence>